<name>A0A7C5WY32_9AQUI</name>
<proteinExistence type="predicted"/>
<dbReference type="SUPFAM" id="SSF55681">
    <property type="entry name" value="Class II aaRS and biotin synthetases"/>
    <property type="match status" value="1"/>
</dbReference>
<comment type="caution">
    <text evidence="2">The sequence shown here is derived from an EMBL/GenBank/DDBJ whole genome shotgun (WGS) entry which is preliminary data.</text>
</comment>
<dbReference type="InterPro" id="IPR050664">
    <property type="entry name" value="Octanoyltrans_LipM/LipL"/>
</dbReference>
<feature type="domain" description="BPL/LPL catalytic" evidence="1">
    <location>
        <begin position="13"/>
        <end position="208"/>
    </location>
</feature>
<dbReference type="GO" id="GO:0016874">
    <property type="term" value="F:ligase activity"/>
    <property type="evidence" value="ECO:0007669"/>
    <property type="project" value="UniProtKB-KW"/>
</dbReference>
<dbReference type="PANTHER" id="PTHR43679">
    <property type="entry name" value="OCTANOYLTRANSFERASE LIPM-RELATED"/>
    <property type="match status" value="1"/>
</dbReference>
<dbReference type="PANTHER" id="PTHR43679:SF2">
    <property type="entry name" value="OCTANOYL-[GCVH]:PROTEIN N-OCTANOYLTRANSFERASE"/>
    <property type="match status" value="1"/>
</dbReference>
<dbReference type="InterPro" id="IPR004143">
    <property type="entry name" value="BPL_LPL_catalytic"/>
</dbReference>
<gene>
    <name evidence="2" type="ORF">ENN04_01585</name>
</gene>
<dbReference type="Pfam" id="PF21948">
    <property type="entry name" value="LplA-B_cat"/>
    <property type="match status" value="1"/>
</dbReference>
<evidence type="ECO:0000313" key="2">
    <source>
        <dbReference type="EMBL" id="HHO73312.1"/>
    </source>
</evidence>
<sequence length="212" mass="24658">MIEVLDGYENMQKDHENFLRVEEGGGLFFRVYLWKKPVISLGFYQEPRDFPVDVVKRPTGGGALLHGWDISFSVVDVKEMWGKSPKKIYLRLMGLLKESLERLGLSLELSNYGGSYREYFCIFQPTFGEITHRGKKLVACAMRVGKRGFLLHGSLFWTLDYLRAERIMGIPSERLRDRMITFEELSVSWEELLKAVEDFFTRILVCKASYSF</sequence>
<dbReference type="Gene3D" id="3.30.930.10">
    <property type="entry name" value="Bira Bifunctional Protein, Domain 2"/>
    <property type="match status" value="1"/>
</dbReference>
<keyword evidence="2" id="KW-0436">Ligase</keyword>
<reference evidence="2" key="1">
    <citation type="journal article" date="2020" name="mSystems">
        <title>Genome- and Community-Level Interaction Insights into Carbon Utilization and Element Cycling Functions of Hydrothermarchaeota in Hydrothermal Sediment.</title>
        <authorList>
            <person name="Zhou Z."/>
            <person name="Liu Y."/>
            <person name="Xu W."/>
            <person name="Pan J."/>
            <person name="Luo Z.H."/>
            <person name="Li M."/>
        </authorList>
    </citation>
    <scope>NUCLEOTIDE SEQUENCE [LARGE SCALE GENOMIC DNA]</scope>
    <source>
        <strain evidence="2">SpSt-114</strain>
    </source>
</reference>
<dbReference type="AlphaFoldDB" id="A0A7C5WY32"/>
<evidence type="ECO:0000259" key="1">
    <source>
        <dbReference type="PROSITE" id="PS51733"/>
    </source>
</evidence>
<dbReference type="InterPro" id="IPR045864">
    <property type="entry name" value="aa-tRNA-synth_II/BPL/LPL"/>
</dbReference>
<accession>A0A7C5WY32</accession>
<dbReference type="PROSITE" id="PS51733">
    <property type="entry name" value="BPL_LPL_CATALYTIC"/>
    <property type="match status" value="1"/>
</dbReference>
<protein>
    <submittedName>
        <fullName evidence="2">Lipoate--protein ligase family protein</fullName>
    </submittedName>
</protein>
<organism evidence="2">
    <name type="scientific">Thermocrinis ruber</name>
    <dbReference type="NCBI Taxonomy" id="75906"/>
    <lineage>
        <taxon>Bacteria</taxon>
        <taxon>Pseudomonadati</taxon>
        <taxon>Aquificota</taxon>
        <taxon>Aquificia</taxon>
        <taxon>Aquificales</taxon>
        <taxon>Aquificaceae</taxon>
        <taxon>Thermocrinis</taxon>
    </lineage>
</organism>
<dbReference type="EMBL" id="DSAC01000020">
    <property type="protein sequence ID" value="HHO73312.1"/>
    <property type="molecule type" value="Genomic_DNA"/>
</dbReference>